<dbReference type="Proteomes" id="UP001246858">
    <property type="component" value="Unassembled WGS sequence"/>
</dbReference>
<evidence type="ECO:0000313" key="2">
    <source>
        <dbReference type="Proteomes" id="UP001246858"/>
    </source>
</evidence>
<proteinExistence type="predicted"/>
<name>A0ACC6L0L6_9SPHI</name>
<dbReference type="EMBL" id="JAVDTF010000003">
    <property type="protein sequence ID" value="MDR6785021.1"/>
    <property type="molecule type" value="Genomic_DNA"/>
</dbReference>
<gene>
    <name evidence="1" type="ORF">J2X78_003595</name>
</gene>
<keyword evidence="2" id="KW-1185">Reference proteome</keyword>
<accession>A0ACC6L0L6</accession>
<reference evidence="1" key="1">
    <citation type="submission" date="2023-07" db="EMBL/GenBank/DDBJ databases">
        <title>Sorghum-associated microbial communities from plants grown in Nebraska, USA.</title>
        <authorList>
            <person name="Schachtman D."/>
        </authorList>
    </citation>
    <scope>NUCLEOTIDE SEQUENCE</scope>
    <source>
        <strain evidence="1">2697</strain>
    </source>
</reference>
<organism evidence="1 2">
    <name type="scientific">Pedobacter africanus</name>
    <dbReference type="NCBI Taxonomy" id="151894"/>
    <lineage>
        <taxon>Bacteria</taxon>
        <taxon>Pseudomonadati</taxon>
        <taxon>Bacteroidota</taxon>
        <taxon>Sphingobacteriia</taxon>
        <taxon>Sphingobacteriales</taxon>
        <taxon>Sphingobacteriaceae</taxon>
        <taxon>Pedobacter</taxon>
    </lineage>
</organism>
<sequence>MKTYKLNLLAICTVVLLFMACKKDKTGRQPLPEGSVAFDVPASTDVVARDYDIRNVSVLSVEMKATLQGTASSDVHYVTFAPDTTKIADYRLKYGSNALLLPTKSYLYYKPTVAISPGTNLSEAAVLNLGFQTTLQPFTTYVLPLTIASVDGIAQDPKTRKVVYYVFNTKEPRYVNHTGYTLAATASSSLGANTPARAVDAATGTTFWASSNTVPLPQWLNIDFARNVTFSGLDYFFPTTLTTANGGLTTSAKVETSLDNITWVDKGTYTINVNNTARMQTINFPSLTTARYLRFTILTANPYVASATITYNIGFVGGILLLN</sequence>
<evidence type="ECO:0000313" key="1">
    <source>
        <dbReference type="EMBL" id="MDR6785021.1"/>
    </source>
</evidence>
<protein>
    <submittedName>
        <fullName evidence="1">Uncharacterized protein</fullName>
    </submittedName>
</protein>
<comment type="caution">
    <text evidence="1">The sequence shown here is derived from an EMBL/GenBank/DDBJ whole genome shotgun (WGS) entry which is preliminary data.</text>
</comment>